<proteinExistence type="predicted"/>
<comment type="caution">
    <text evidence="1">The sequence shown here is derived from an EMBL/GenBank/DDBJ whole genome shotgun (WGS) entry which is preliminary data.</text>
</comment>
<organism evidence="1 2">
    <name type="scientific">Pelagicoccus enzymogenes</name>
    <dbReference type="NCBI Taxonomy" id="2773457"/>
    <lineage>
        <taxon>Bacteria</taxon>
        <taxon>Pseudomonadati</taxon>
        <taxon>Verrucomicrobiota</taxon>
        <taxon>Opitutia</taxon>
        <taxon>Puniceicoccales</taxon>
        <taxon>Pelagicoccaceae</taxon>
        <taxon>Pelagicoccus</taxon>
    </lineage>
</organism>
<sequence length="79" mass="9096">MTLCIDTQLTLRDLETYIKVQLDDARYAHISMDPVLDIILHAKKRLVRGDYMPRVVSESMVSLDEYLMLATDCETACMI</sequence>
<protein>
    <submittedName>
        <fullName evidence="1">Uncharacterized protein</fullName>
    </submittedName>
</protein>
<evidence type="ECO:0000313" key="2">
    <source>
        <dbReference type="Proteomes" id="UP000622317"/>
    </source>
</evidence>
<reference evidence="1" key="1">
    <citation type="submission" date="2020-09" db="EMBL/GenBank/DDBJ databases">
        <title>Pelagicoccus enzymogenes sp. nov. with an EPS production, isolated from marine sediment.</title>
        <authorList>
            <person name="Feng X."/>
        </authorList>
    </citation>
    <scope>NUCLEOTIDE SEQUENCE</scope>
    <source>
        <strain evidence="1">NFK12</strain>
    </source>
</reference>
<dbReference type="RefSeq" id="WP_191616424.1">
    <property type="nucleotide sequence ID" value="NZ_JACYFG010000007.1"/>
</dbReference>
<dbReference type="Proteomes" id="UP000622317">
    <property type="component" value="Unassembled WGS sequence"/>
</dbReference>
<accession>A0A927F7S3</accession>
<gene>
    <name evidence="1" type="ORF">IEN85_07280</name>
</gene>
<evidence type="ECO:0000313" key="1">
    <source>
        <dbReference type="EMBL" id="MBD5779291.1"/>
    </source>
</evidence>
<keyword evidence="2" id="KW-1185">Reference proteome</keyword>
<dbReference type="EMBL" id="JACYFG010000007">
    <property type="protein sequence ID" value="MBD5779291.1"/>
    <property type="molecule type" value="Genomic_DNA"/>
</dbReference>
<name>A0A927F7S3_9BACT</name>
<dbReference type="AlphaFoldDB" id="A0A927F7S3"/>